<keyword evidence="3" id="KW-1185">Reference proteome</keyword>
<accession>A0ABV5EF09</accession>
<protein>
    <recommendedName>
        <fullName evidence="4">MarR family transcriptional regulator</fullName>
    </recommendedName>
</protein>
<dbReference type="RefSeq" id="WP_376734057.1">
    <property type="nucleotide sequence ID" value="NZ_JAYMRP010000020.1"/>
</dbReference>
<evidence type="ECO:0008006" key="4">
    <source>
        <dbReference type="Google" id="ProtNLM"/>
    </source>
</evidence>
<proteinExistence type="predicted"/>
<evidence type="ECO:0000313" key="3">
    <source>
        <dbReference type="Proteomes" id="UP001585080"/>
    </source>
</evidence>
<feature type="compositionally biased region" description="Low complexity" evidence="1">
    <location>
        <begin position="79"/>
        <end position="93"/>
    </location>
</feature>
<evidence type="ECO:0000256" key="1">
    <source>
        <dbReference type="SAM" id="MobiDB-lite"/>
    </source>
</evidence>
<dbReference type="EMBL" id="JAYMRP010000020">
    <property type="protein sequence ID" value="MFB8775446.1"/>
    <property type="molecule type" value="Genomic_DNA"/>
</dbReference>
<comment type="caution">
    <text evidence="2">The sequence shown here is derived from an EMBL/GenBank/DDBJ whole genome shotgun (WGS) entry which is preliminary data.</text>
</comment>
<feature type="compositionally biased region" description="Basic and acidic residues" evidence="1">
    <location>
        <begin position="65"/>
        <end position="78"/>
    </location>
</feature>
<name>A0ABV5EF09_9ACTN</name>
<dbReference type="Proteomes" id="UP001585080">
    <property type="component" value="Unassembled WGS sequence"/>
</dbReference>
<reference evidence="2 3" key="1">
    <citation type="submission" date="2024-01" db="EMBL/GenBank/DDBJ databases">
        <title>Genome mining of biosynthetic gene clusters to explore secondary metabolites of Streptomyces sp.</title>
        <authorList>
            <person name="Baig A."/>
            <person name="Ajitkumar Shintre N."/>
            <person name="Kumar H."/>
            <person name="Anbarasu A."/>
            <person name="Ramaiah S."/>
        </authorList>
    </citation>
    <scope>NUCLEOTIDE SEQUENCE [LARGE SCALE GENOMIC DNA]</scope>
    <source>
        <strain evidence="2 3">A57</strain>
    </source>
</reference>
<feature type="region of interest" description="Disordered" evidence="1">
    <location>
        <begin position="58"/>
        <end position="114"/>
    </location>
</feature>
<sequence>MRTALDSPRPQGTPRWVLMAHQPATGTWHTGAEPPYRAPVLHALGEMTRTVRARGDDLTTALWGPDDHDGTDWRRHDPAPASTAETPAATAPPATAPPAPRPAAGSTALTERPDDRRQVLLAGLTRAGHHDLTADDLTAVQTLVERLDETTLRTLAHWLARR</sequence>
<organism evidence="2 3">
    <name type="scientific">Streptomyces broussonetiae</name>
    <dbReference type="NCBI Taxonomy" id="2686304"/>
    <lineage>
        <taxon>Bacteria</taxon>
        <taxon>Bacillati</taxon>
        <taxon>Actinomycetota</taxon>
        <taxon>Actinomycetes</taxon>
        <taxon>Kitasatosporales</taxon>
        <taxon>Streptomycetaceae</taxon>
        <taxon>Streptomyces</taxon>
    </lineage>
</organism>
<evidence type="ECO:0000313" key="2">
    <source>
        <dbReference type="EMBL" id="MFB8775446.1"/>
    </source>
</evidence>
<gene>
    <name evidence="2" type="ORF">VSS16_22350</name>
</gene>